<proteinExistence type="predicted"/>
<organism evidence="1 2">
    <name type="scientific">Bordetella phage vB_BbrM_PHB04</name>
    <dbReference type="NCBI Taxonomy" id="2029657"/>
    <lineage>
        <taxon>Viruses</taxon>
        <taxon>Duplodnaviria</taxon>
        <taxon>Heunggongvirae</taxon>
        <taxon>Uroviricota</taxon>
        <taxon>Caudoviricetes</taxon>
        <taxon>Phabquatrovirus</taxon>
        <taxon>Phabquatrovirus PHB04</taxon>
    </lineage>
</organism>
<name>A0A291L9X5_9CAUD</name>
<dbReference type="Proteomes" id="UP000228765">
    <property type="component" value="Segment"/>
</dbReference>
<accession>A0A291L9X5</accession>
<protein>
    <submittedName>
        <fullName evidence="1">Uncharacterized protein</fullName>
    </submittedName>
</protein>
<dbReference type="KEGG" id="vg:54982931"/>
<evidence type="ECO:0000313" key="1">
    <source>
        <dbReference type="EMBL" id="ATI15675.1"/>
    </source>
</evidence>
<dbReference type="RefSeq" id="YP_009792723.1">
    <property type="nucleotide sequence ID" value="NC_047861.1"/>
</dbReference>
<sequence>MSNGMFNSKTSQFAAAAARIAAPATAMEACYENEMANEIPQRLDCTDQALNDLHNVVGVLFGRLEAVLSRTDTEYSNESGGEPACTSPLGQRLQVQEKKVRDITSALRGILARLEL</sequence>
<evidence type="ECO:0000313" key="2">
    <source>
        <dbReference type="Proteomes" id="UP000228765"/>
    </source>
</evidence>
<reference evidence="1 2" key="1">
    <citation type="submission" date="2017-08" db="EMBL/GenBank/DDBJ databases">
        <title>Complete genome sequence of a novel bacteriophage infecting Bordetella bronchiseptica.</title>
        <authorList>
            <person name="Chen Y."/>
            <person name="Song J."/>
            <person name="Wu B."/>
        </authorList>
    </citation>
    <scope>NUCLEOTIDE SEQUENCE [LARGE SCALE GENOMIC DNA]</scope>
</reference>
<keyword evidence="2" id="KW-1185">Reference proteome</keyword>
<dbReference type="EMBL" id="MF663786">
    <property type="protein sequence ID" value="ATI15675.1"/>
    <property type="molecule type" value="Genomic_DNA"/>
</dbReference>
<dbReference type="GeneID" id="54982931"/>